<dbReference type="GO" id="GO:0016799">
    <property type="term" value="F:hydrolase activity, hydrolyzing N-glycosyl compounds"/>
    <property type="evidence" value="ECO:0007669"/>
    <property type="project" value="UniProtKB-UniRule"/>
</dbReference>
<dbReference type="Proteomes" id="UP000002574">
    <property type="component" value="Chromosome"/>
</dbReference>
<evidence type="ECO:0000256" key="3">
    <source>
        <dbReference type="ARBA" id="ARBA00023204"/>
    </source>
</evidence>
<dbReference type="InterPro" id="IPR003265">
    <property type="entry name" value="HhH-GPD_domain"/>
</dbReference>
<keyword evidence="6 7" id="KW-0326">Glycosidase</keyword>
<comment type="catalytic activity">
    <reaction evidence="7">
        <text>2'-deoxyribonucleotide-(2'-deoxyribose 5'-phosphate)-2'-deoxyribonucleotide-DNA = a 3'-end 2'-deoxyribonucleotide-(2,3-dehydro-2,3-deoxyribose 5'-phosphate)-DNA + a 5'-end 5'-phospho-2'-deoxyribonucleoside-DNA + H(+)</text>
        <dbReference type="Rhea" id="RHEA:66592"/>
        <dbReference type="Rhea" id="RHEA-COMP:13180"/>
        <dbReference type="Rhea" id="RHEA-COMP:16897"/>
        <dbReference type="Rhea" id="RHEA-COMP:17067"/>
        <dbReference type="ChEBI" id="CHEBI:15378"/>
        <dbReference type="ChEBI" id="CHEBI:136412"/>
        <dbReference type="ChEBI" id="CHEBI:157695"/>
        <dbReference type="ChEBI" id="CHEBI:167181"/>
        <dbReference type="EC" id="4.2.99.18"/>
    </reaction>
</comment>
<dbReference type="KEGG" id="hte:Hydth_0247"/>
<dbReference type="AlphaFoldDB" id="D3DFW5"/>
<dbReference type="RefSeq" id="WP_012962900.1">
    <property type="nucleotide sequence ID" value="NC_013799.1"/>
</dbReference>
<evidence type="ECO:0000259" key="8">
    <source>
        <dbReference type="SMART" id="SM00478"/>
    </source>
</evidence>
<evidence type="ECO:0000313" key="10">
    <source>
        <dbReference type="Proteomes" id="UP000002574"/>
    </source>
</evidence>
<dbReference type="SUPFAM" id="SSF48150">
    <property type="entry name" value="DNA-glycosylase"/>
    <property type="match status" value="1"/>
</dbReference>
<dbReference type="KEGG" id="hth:HTH_0250"/>
<accession>D3DFW5</accession>
<dbReference type="NCBIfam" id="NF002305">
    <property type="entry name" value="PRK01229.1"/>
    <property type="match status" value="1"/>
</dbReference>
<evidence type="ECO:0000313" key="9">
    <source>
        <dbReference type="EMBL" id="BAI68717.1"/>
    </source>
</evidence>
<dbReference type="Pfam" id="PF22175">
    <property type="entry name" value="Ogg-HhH"/>
    <property type="match status" value="1"/>
</dbReference>
<keyword evidence="3 7" id="KW-0234">DNA repair</keyword>
<dbReference type="InterPro" id="IPR023170">
    <property type="entry name" value="HhH_base_excis_C"/>
</dbReference>
<dbReference type="EC" id="4.2.99.18" evidence="7"/>
<comment type="function">
    <text evidence="7">Catalyzes the excision of an oxidatively damaged form of guanine (7,8-dihydro-8-oxoguanine = 8-oxoG) from DNA. Also cleaves the DNA backbone at apurinic/apyrimidinic sites (AP sites).</text>
</comment>
<dbReference type="GO" id="GO:0140078">
    <property type="term" value="F:class I DNA-(apurinic or apyrimidinic site) endonuclease activity"/>
    <property type="evidence" value="ECO:0007669"/>
    <property type="project" value="UniProtKB-EC"/>
</dbReference>
<keyword evidence="1 7" id="KW-0227">DNA damage</keyword>
<keyword evidence="4 7" id="KW-0456">Lyase</keyword>
<keyword evidence="2 7" id="KW-0378">Hydrolase</keyword>
<dbReference type="EC" id="3.2.2.-" evidence="7"/>
<dbReference type="PIRSF" id="PIRSF005954">
    <property type="entry name" value="Thrmst_ogg"/>
    <property type="match status" value="1"/>
</dbReference>
<sequence length="224" mass="26112">MFEDIIEAKASVGHFVKKRIEEFKKLGREGITFYDFRPFLDVQLEADIFSELCFCLLTANSSASIGIRLQKEIGIEGFKRMSFEELVHTISRYGHRFAKQRAERIVKARETFEDVLDIINSAKSGREIRDLLSDACSKYKVEGFGLKEASHFLRNVGFDDVAIIDRHVLRYLRENKLVPDQKTLTRRIYLMAEERLQDVCSQLNLTQAELDLYIFYIKTKKVLK</sequence>
<dbReference type="CDD" id="cd00056">
    <property type="entry name" value="ENDO3c"/>
    <property type="match status" value="1"/>
</dbReference>
<keyword evidence="5 7" id="KW-0511">Multifunctional enzyme</keyword>
<name>D3DFW5_HYDTT</name>
<reference evidence="9 10" key="1">
    <citation type="journal article" date="2010" name="J. Bacteriol.">
        <title>Complete genome sequence of the thermophilic, obligately chemolithoautotrophic hydrogen-oxidizing bacterium Hydrogenobacter thermophilus TK-6.</title>
        <authorList>
            <person name="Arai H."/>
            <person name="Kanbe H."/>
            <person name="Ishii M."/>
            <person name="Igarashi Y."/>
        </authorList>
    </citation>
    <scope>NUCLEOTIDE SEQUENCE [LARGE SCALE GENOMIC DNA]</scope>
    <source>
        <strain evidence="10">DSM 6534 / IAM 12695 / TK-6 [Tokyo]</strain>
    </source>
</reference>
<keyword evidence="10" id="KW-1185">Reference proteome</keyword>
<dbReference type="GO" id="GO:0006284">
    <property type="term" value="P:base-excision repair"/>
    <property type="evidence" value="ECO:0007669"/>
    <property type="project" value="UniProtKB-UniRule"/>
</dbReference>
<comment type="similarity">
    <text evidence="7">Belongs to the type-2 OGG1 family.</text>
</comment>
<dbReference type="eggNOG" id="COG1059">
    <property type="taxonomic scope" value="Bacteria"/>
</dbReference>
<evidence type="ECO:0000256" key="6">
    <source>
        <dbReference type="ARBA" id="ARBA00023295"/>
    </source>
</evidence>
<evidence type="ECO:0000256" key="5">
    <source>
        <dbReference type="ARBA" id="ARBA00023268"/>
    </source>
</evidence>
<dbReference type="InterPro" id="IPR012092">
    <property type="entry name" value="DNA_glyclase/AP_lyase_Ogg"/>
</dbReference>
<dbReference type="InterPro" id="IPR011257">
    <property type="entry name" value="DNA_glycosylase"/>
</dbReference>
<dbReference type="Gene3D" id="1.10.340.30">
    <property type="entry name" value="Hypothetical protein, domain 2"/>
    <property type="match status" value="1"/>
</dbReference>
<gene>
    <name evidence="7" type="primary">ogg</name>
    <name evidence="9" type="ordered locus">HTH_0250</name>
</gene>
<dbReference type="EMBL" id="AP011112">
    <property type="protein sequence ID" value="BAI68717.1"/>
    <property type="molecule type" value="Genomic_DNA"/>
</dbReference>
<protein>
    <recommendedName>
        <fullName evidence="7">8-oxoguanine DNA glycosylase/AP lyase</fullName>
    </recommendedName>
    <domain>
        <recommendedName>
            <fullName evidence="7">8-oxoguanine DNA glycosylase</fullName>
            <shortName evidence="7">8-oxoG DNA glycosylase</shortName>
            <ecNumber evidence="7">3.2.2.-</ecNumber>
        </recommendedName>
    </domain>
    <domain>
        <recommendedName>
            <fullName evidence="7">DNA-(apurinic or apyrimidinic site) lyase</fullName>
            <shortName evidence="7">AP lyase</shortName>
            <ecNumber evidence="7">4.2.99.18</ecNumber>
        </recommendedName>
    </domain>
</protein>
<evidence type="ECO:0000256" key="2">
    <source>
        <dbReference type="ARBA" id="ARBA00022801"/>
    </source>
</evidence>
<organism evidence="9 10">
    <name type="scientific">Hydrogenobacter thermophilus (strain DSM 6534 / IAM 12695 / TK-6)</name>
    <dbReference type="NCBI Taxonomy" id="608538"/>
    <lineage>
        <taxon>Bacteria</taxon>
        <taxon>Pseudomonadati</taxon>
        <taxon>Aquificota</taxon>
        <taxon>Aquificia</taxon>
        <taxon>Aquificales</taxon>
        <taxon>Aquificaceae</taxon>
        <taxon>Hydrogenobacter</taxon>
    </lineage>
</organism>
<evidence type="ECO:0000256" key="4">
    <source>
        <dbReference type="ARBA" id="ARBA00023239"/>
    </source>
</evidence>
<feature type="active site" evidence="7">
    <location>
        <position position="165"/>
    </location>
</feature>
<feature type="active site" evidence="7">
    <location>
        <position position="147"/>
    </location>
</feature>
<evidence type="ECO:0000256" key="1">
    <source>
        <dbReference type="ARBA" id="ARBA00022763"/>
    </source>
</evidence>
<feature type="site" description="Important for guanine/8-oxoguanine distinction" evidence="7">
    <location>
        <position position="224"/>
    </location>
</feature>
<dbReference type="Gene3D" id="1.10.1670.10">
    <property type="entry name" value="Helix-hairpin-Helix base-excision DNA repair enzymes (C-terminal)"/>
    <property type="match status" value="1"/>
</dbReference>
<dbReference type="HAMAP" id="MF_00241">
    <property type="entry name" value="Ogg"/>
    <property type="match status" value="1"/>
</dbReference>
<proteinExistence type="inferred from homology"/>
<dbReference type="OrthoDB" id="12078at2"/>
<feature type="domain" description="HhH-GPD" evidence="8">
    <location>
        <begin position="57"/>
        <end position="219"/>
    </location>
</feature>
<dbReference type="STRING" id="608538.HTH_0250"/>
<dbReference type="SMART" id="SM00478">
    <property type="entry name" value="ENDO3c"/>
    <property type="match status" value="1"/>
</dbReference>
<evidence type="ECO:0000256" key="7">
    <source>
        <dbReference type="HAMAP-Rule" id="MF_00241"/>
    </source>
</evidence>